<dbReference type="NCBIfam" id="NF038083">
    <property type="entry name" value="CU044_5270_fam"/>
    <property type="match status" value="1"/>
</dbReference>
<feature type="compositionally biased region" description="Basic and acidic residues" evidence="1">
    <location>
        <begin position="1"/>
        <end position="10"/>
    </location>
</feature>
<proteinExistence type="predicted"/>
<organism evidence="3 4">
    <name type="scientific">Streptomyces griseoloalbus</name>
    <dbReference type="NCBI Taxonomy" id="67303"/>
    <lineage>
        <taxon>Bacteria</taxon>
        <taxon>Bacillati</taxon>
        <taxon>Actinomycetota</taxon>
        <taxon>Actinomycetes</taxon>
        <taxon>Kitasatosporales</taxon>
        <taxon>Streptomycetaceae</taxon>
        <taxon>Streptomyces</taxon>
    </lineage>
</organism>
<dbReference type="RefSeq" id="WP_359980740.1">
    <property type="nucleotide sequence ID" value="NZ_JBEZLS010000010.1"/>
</dbReference>
<evidence type="ECO:0000313" key="4">
    <source>
        <dbReference type="Proteomes" id="UP001551582"/>
    </source>
</evidence>
<accession>A0ABV3E8C3</accession>
<protein>
    <submittedName>
        <fullName evidence="3">CU044_5270 family protein</fullName>
    </submittedName>
</protein>
<keyword evidence="2" id="KW-0472">Membrane</keyword>
<dbReference type="EMBL" id="JBEZLS010000010">
    <property type="protein sequence ID" value="MEU9352479.1"/>
    <property type="molecule type" value="Genomic_DNA"/>
</dbReference>
<name>A0ABV3E8C3_9ACTN</name>
<dbReference type="Proteomes" id="UP001551582">
    <property type="component" value="Unassembled WGS sequence"/>
</dbReference>
<sequence>MNPVDREEMARLLPSPGDPVLPSERLIQMEAHLMREITQEAPARGTRPQAGGPSPARPRRRLAIAVPVGIGAAAVATVLTLATGGSRQPSPDPEAVELLNRIATVAAAQNAPAVRDDQYVYTVTQGTQEIEDEGRDTFRRSDWQAVDGERDGLARITVLAGPSGKGTRDVKLEADPNSTTYRELQALPTDTDELYERVWTATEGQGPTHEEAALEMIGSMLRNATLLPEVDAALYRVAARVPGVTVVEDAKDAAGRAGVGLAFGDGDEREVWVFGERALNYLGSGETALLDVDVVDEVGVTPAR</sequence>
<keyword evidence="2" id="KW-0812">Transmembrane</keyword>
<dbReference type="InterPro" id="IPR047789">
    <property type="entry name" value="CU044_5270-like"/>
</dbReference>
<feature type="transmembrane region" description="Helical" evidence="2">
    <location>
        <begin position="62"/>
        <end position="82"/>
    </location>
</feature>
<comment type="caution">
    <text evidence="3">The sequence shown here is derived from an EMBL/GenBank/DDBJ whole genome shotgun (WGS) entry which is preliminary data.</text>
</comment>
<evidence type="ECO:0000256" key="1">
    <source>
        <dbReference type="SAM" id="MobiDB-lite"/>
    </source>
</evidence>
<feature type="region of interest" description="Disordered" evidence="1">
    <location>
        <begin position="1"/>
        <end position="22"/>
    </location>
</feature>
<keyword evidence="2" id="KW-1133">Transmembrane helix</keyword>
<evidence type="ECO:0000256" key="2">
    <source>
        <dbReference type="SAM" id="Phobius"/>
    </source>
</evidence>
<gene>
    <name evidence="3" type="ORF">AB0D65_16140</name>
</gene>
<reference evidence="3 4" key="1">
    <citation type="submission" date="2024-06" db="EMBL/GenBank/DDBJ databases">
        <title>The Natural Products Discovery Center: Release of the First 8490 Sequenced Strains for Exploring Actinobacteria Biosynthetic Diversity.</title>
        <authorList>
            <person name="Kalkreuter E."/>
            <person name="Kautsar S.A."/>
            <person name="Yang D."/>
            <person name="Bader C.D."/>
            <person name="Teijaro C.N."/>
            <person name="Fluegel L."/>
            <person name="Davis C.M."/>
            <person name="Simpson J.R."/>
            <person name="Lauterbach L."/>
            <person name="Steele A.D."/>
            <person name="Gui C."/>
            <person name="Meng S."/>
            <person name="Li G."/>
            <person name="Viehrig K."/>
            <person name="Ye F."/>
            <person name="Su P."/>
            <person name="Kiefer A.F."/>
            <person name="Nichols A."/>
            <person name="Cepeda A.J."/>
            <person name="Yan W."/>
            <person name="Fan B."/>
            <person name="Jiang Y."/>
            <person name="Adhikari A."/>
            <person name="Zheng C.-J."/>
            <person name="Schuster L."/>
            <person name="Cowan T.M."/>
            <person name="Smanski M.J."/>
            <person name="Chevrette M.G."/>
            <person name="De Carvalho L.P.S."/>
            <person name="Shen B."/>
        </authorList>
    </citation>
    <scope>NUCLEOTIDE SEQUENCE [LARGE SCALE GENOMIC DNA]</scope>
    <source>
        <strain evidence="3 4">NPDC048274</strain>
    </source>
</reference>
<keyword evidence="4" id="KW-1185">Reference proteome</keyword>
<feature type="region of interest" description="Disordered" evidence="1">
    <location>
        <begin position="39"/>
        <end position="59"/>
    </location>
</feature>
<evidence type="ECO:0000313" key="3">
    <source>
        <dbReference type="EMBL" id="MEU9352479.1"/>
    </source>
</evidence>